<feature type="compositionally biased region" description="Basic and acidic residues" evidence="1">
    <location>
        <begin position="83"/>
        <end position="98"/>
    </location>
</feature>
<dbReference type="AlphaFoldDB" id="E3J334"/>
<dbReference type="SUPFAM" id="SSF53335">
    <property type="entry name" value="S-adenosyl-L-methionine-dependent methyltransferases"/>
    <property type="match status" value="1"/>
</dbReference>
<dbReference type="GO" id="GO:0008168">
    <property type="term" value="F:methyltransferase activity"/>
    <property type="evidence" value="ECO:0007669"/>
    <property type="project" value="InterPro"/>
</dbReference>
<feature type="compositionally biased region" description="Low complexity" evidence="1">
    <location>
        <begin position="621"/>
        <end position="637"/>
    </location>
</feature>
<reference evidence="3 4" key="1">
    <citation type="submission" date="2010-10" db="EMBL/GenBank/DDBJ databases">
        <title>Complete sequence of Frankia sp. EuI1c.</title>
        <authorList>
            <consortium name="US DOE Joint Genome Institute"/>
            <person name="Lucas S."/>
            <person name="Copeland A."/>
            <person name="Lapidus A."/>
            <person name="Cheng J.-F."/>
            <person name="Bruce D."/>
            <person name="Goodwin L."/>
            <person name="Pitluck S."/>
            <person name="Chertkov O."/>
            <person name="Detter J.C."/>
            <person name="Han C."/>
            <person name="Tapia R."/>
            <person name="Land M."/>
            <person name="Hauser L."/>
            <person name="Jeffries C."/>
            <person name="Kyrpides N."/>
            <person name="Ivanova N."/>
            <person name="Mikhailova N."/>
            <person name="Beauchemin N."/>
            <person name="Sen A."/>
            <person name="Sur S.A."/>
            <person name="Gtari M."/>
            <person name="Wall L."/>
            <person name="Tisa L."/>
            <person name="Woyke T."/>
        </authorList>
    </citation>
    <scope>NUCLEOTIDE SEQUENCE [LARGE SCALE GENOMIC DNA]</scope>
    <source>
        <strain evidence="4">DSM 45817 / CECT 9037 / EuI1c</strain>
    </source>
</reference>
<evidence type="ECO:0000259" key="2">
    <source>
        <dbReference type="Pfam" id="PF01861"/>
    </source>
</evidence>
<dbReference type="PROSITE" id="PS00092">
    <property type="entry name" value="N6_MTASE"/>
    <property type="match status" value="1"/>
</dbReference>
<proteinExistence type="predicted"/>
<keyword evidence="4" id="KW-1185">Reference proteome</keyword>
<dbReference type="KEGG" id="fri:FraEuI1c_4995"/>
<dbReference type="PANTHER" id="PTHR23290">
    <property type="entry name" value="RRNA N6-ADENOSINE-METHYLTRANSFERASE METTL5"/>
    <property type="match status" value="1"/>
</dbReference>
<name>E3J334_PSEI1</name>
<dbReference type="GO" id="GO:0003676">
    <property type="term" value="F:nucleic acid binding"/>
    <property type="evidence" value="ECO:0007669"/>
    <property type="project" value="InterPro"/>
</dbReference>
<feature type="region of interest" description="Disordered" evidence="1">
    <location>
        <begin position="621"/>
        <end position="648"/>
    </location>
</feature>
<dbReference type="InterPro" id="IPR051720">
    <property type="entry name" value="rRNA_MeTrfase/Polyamine_Synth"/>
</dbReference>
<dbReference type="PANTHER" id="PTHR23290:SF0">
    <property type="entry name" value="RRNA N6-ADENOSINE-METHYLTRANSFERASE METTL5"/>
    <property type="match status" value="1"/>
</dbReference>
<sequence length="648" mass="67073">MTSGDRPATDAPPADGPARLAELLGAYGPYGRPLRSLLVRLVTATPLDGEAGSAGVGRLVRAVGLPRRTVEEVLAALGDDVVEDPRSGPRLRPDRVDAYRPFLTPGRPGSLGPADEGPEPDRRAAHDDLSALIAAAPRPRADLDHVAATATTALARAVWLRDTYDLAGARLLCAGDHDLTSLAAASLIPGLRVTVVDVDEELLDFVGEQAARRRLPVQTLFADLRFGLPPSVAGDADLVFTDPPYTPDGVALFCARGAEALRDRERGRVLLAYGFSDRTPTLGWKVQRALSDAGFVIEAMLPGFHAYDGAEAIGARADHYVCRPTPHTWRQLDRSTGPWAGQTAIYTRGRAALESAAAPVALAGPPVAILRDAAAEAAGGPDGAELRLVVVADALPAELAGAGHTRLATLLAKGLPAAKGPRRVAVAADLTDDPGGWLPRLLLAANADGVAALVRADHPVLAPGQPAPAAGQPLLAAKWCPRPPRPAGSSQDRAEPLWVVSYTAVDADQSRRVPGSDAGRLSRYLLDRAHGRVGNVWREGLVRLAREATGAELSRREAGERVTAALAGGPAVADVLAARLVDLPGRTLAAVLTAAAATADAVIADTGTAGADAYAVGAGAAATGPETHLAATTATPRGRARASEEDRP</sequence>
<dbReference type="Pfam" id="PF01861">
    <property type="entry name" value="BpsA_C"/>
    <property type="match status" value="1"/>
</dbReference>
<dbReference type="Proteomes" id="UP000002484">
    <property type="component" value="Chromosome"/>
</dbReference>
<accession>E3J334</accession>
<gene>
    <name evidence="3" type="ordered locus">FraEuI1c_4995</name>
</gene>
<dbReference type="RefSeq" id="WP_013426102.1">
    <property type="nucleotide sequence ID" value="NC_014666.1"/>
</dbReference>
<dbReference type="Gene3D" id="3.40.50.150">
    <property type="entry name" value="Vaccinia Virus protein VP39"/>
    <property type="match status" value="1"/>
</dbReference>
<dbReference type="HOGENOM" id="CLU_524440_0_0_11"/>
<dbReference type="EMBL" id="CP002299">
    <property type="protein sequence ID" value="ADP82984.1"/>
    <property type="molecule type" value="Genomic_DNA"/>
</dbReference>
<evidence type="ECO:0000313" key="4">
    <source>
        <dbReference type="Proteomes" id="UP000002484"/>
    </source>
</evidence>
<evidence type="ECO:0000313" key="3">
    <source>
        <dbReference type="EMBL" id="ADP82984.1"/>
    </source>
</evidence>
<dbReference type="eggNOG" id="COG1568">
    <property type="taxonomic scope" value="Bacteria"/>
</dbReference>
<protein>
    <recommendedName>
        <fullName evidence="2">N(4)-bis(aminopropyl)spermidine synthase C-terminal domain-containing protein</fullName>
    </recommendedName>
</protein>
<dbReference type="InterPro" id="IPR002723">
    <property type="entry name" value="BpsA_C"/>
</dbReference>
<dbReference type="GO" id="GO:0006596">
    <property type="term" value="P:polyamine biosynthetic process"/>
    <property type="evidence" value="ECO:0007669"/>
    <property type="project" value="TreeGrafter"/>
</dbReference>
<dbReference type="InterPro" id="IPR002052">
    <property type="entry name" value="DNA_methylase_N6_adenine_CS"/>
</dbReference>
<evidence type="ECO:0000256" key="1">
    <source>
        <dbReference type="SAM" id="MobiDB-lite"/>
    </source>
</evidence>
<feature type="domain" description="N(4)-bis(aminopropyl)spermidine synthase C-terminal" evidence="2">
    <location>
        <begin position="133"/>
        <end position="313"/>
    </location>
</feature>
<feature type="region of interest" description="Disordered" evidence="1">
    <location>
        <begin position="83"/>
        <end position="123"/>
    </location>
</feature>
<dbReference type="InParanoid" id="E3J334"/>
<dbReference type="STRING" id="298654.FraEuI1c_4995"/>
<dbReference type="GO" id="GO:0032259">
    <property type="term" value="P:methylation"/>
    <property type="evidence" value="ECO:0007669"/>
    <property type="project" value="InterPro"/>
</dbReference>
<dbReference type="InterPro" id="IPR029063">
    <property type="entry name" value="SAM-dependent_MTases_sf"/>
</dbReference>
<organism evidence="3 4">
    <name type="scientific">Pseudofrankia inefficax (strain DSM 45817 / CECT 9037 / DDB 130130 / EuI1c)</name>
    <name type="common">Frankia inefficax</name>
    <dbReference type="NCBI Taxonomy" id="298654"/>
    <lineage>
        <taxon>Bacteria</taxon>
        <taxon>Bacillati</taxon>
        <taxon>Actinomycetota</taxon>
        <taxon>Actinomycetes</taxon>
        <taxon>Frankiales</taxon>
        <taxon>Frankiaceae</taxon>
        <taxon>Pseudofrankia</taxon>
    </lineage>
</organism>